<reference evidence="9 10" key="1">
    <citation type="submission" date="2019-10" db="EMBL/GenBank/DDBJ databases">
        <authorList>
            <person name="Blom J."/>
        </authorList>
    </citation>
    <scope>NUCLEOTIDE SEQUENCE [LARGE SCALE GENOMIC DNA]</scope>
    <source>
        <strain evidence="9 10">ES3154-GLU</strain>
    </source>
</reference>
<dbReference type="EC" id="2.7.1.2" evidence="2"/>
<dbReference type="PANTHER" id="PTHR18964:SF149">
    <property type="entry name" value="BIFUNCTIONAL UDP-N-ACETYLGLUCOSAMINE 2-EPIMERASE_N-ACETYLMANNOSAMINE KINASE"/>
    <property type="match status" value="1"/>
</dbReference>
<evidence type="ECO:0000313" key="10">
    <source>
        <dbReference type="Proteomes" id="UP000419017"/>
    </source>
</evidence>
<evidence type="ECO:0000256" key="6">
    <source>
        <dbReference type="ARBA" id="ARBA00022777"/>
    </source>
</evidence>
<evidence type="ECO:0000256" key="4">
    <source>
        <dbReference type="ARBA" id="ARBA00022679"/>
    </source>
</evidence>
<dbReference type="SUPFAM" id="SSF53067">
    <property type="entry name" value="Actin-like ATPase domain"/>
    <property type="match status" value="1"/>
</dbReference>
<evidence type="ECO:0000256" key="3">
    <source>
        <dbReference type="ARBA" id="ARBA00014701"/>
    </source>
</evidence>
<evidence type="ECO:0000256" key="8">
    <source>
        <dbReference type="ARBA" id="ARBA00032386"/>
    </source>
</evidence>
<sequence>MKYYGGIDLGGTNTKIGLLDTNANLIFSTSIKTEAIKGFEDTVDRICNAFKEEVRKNNINYDDIIAIGAGIPGPALDKRVCVGFANLPWPNDLKMADLIEEKLNKPCFIDNDVNVITLGENFAGAAKGYKDILCIAIGTGIGAGIISGGKIISGKKGAAGEIGHLVLVPNGMLCGCGHNGCFEAYASATGIERIANSELVVNRTSSLHELKKVRNIEAKDVFDAAKNGDILANQIVDKEADYLALGISHGLNLVNPSVVVLGGGVALAGDFLLDKVKKILPQYALSATLDGLEIKGATLGNDAGIYGAAYLAMTELGE</sequence>
<dbReference type="InterPro" id="IPR000600">
    <property type="entry name" value="ROK"/>
</dbReference>
<dbReference type="RefSeq" id="WP_156683101.1">
    <property type="nucleotide sequence ID" value="NZ_CABWIB010000001.1"/>
</dbReference>
<proteinExistence type="inferred from homology"/>
<dbReference type="GO" id="GO:0005737">
    <property type="term" value="C:cytoplasm"/>
    <property type="evidence" value="ECO:0007669"/>
    <property type="project" value="InterPro"/>
</dbReference>
<dbReference type="Gene3D" id="3.30.420.40">
    <property type="match status" value="2"/>
</dbReference>
<keyword evidence="10" id="KW-1185">Reference proteome</keyword>
<keyword evidence="4" id="KW-0808">Transferase</keyword>
<evidence type="ECO:0000256" key="2">
    <source>
        <dbReference type="ARBA" id="ARBA00012323"/>
    </source>
</evidence>
<comment type="similarity">
    <text evidence="1">Belongs to the ROK (NagC/XylR) family.</text>
</comment>
<dbReference type="InterPro" id="IPR043129">
    <property type="entry name" value="ATPase_NBD"/>
</dbReference>
<keyword evidence="5" id="KW-0547">Nucleotide-binding</keyword>
<dbReference type="AlphaFoldDB" id="A0A6I8M6R2"/>
<dbReference type="PROSITE" id="PS01125">
    <property type="entry name" value="ROK"/>
    <property type="match status" value="1"/>
</dbReference>
<evidence type="ECO:0000256" key="1">
    <source>
        <dbReference type="ARBA" id="ARBA00006479"/>
    </source>
</evidence>
<evidence type="ECO:0000256" key="7">
    <source>
        <dbReference type="ARBA" id="ARBA00022840"/>
    </source>
</evidence>
<dbReference type="InterPro" id="IPR049874">
    <property type="entry name" value="ROK_cs"/>
</dbReference>
<accession>A0A6I8M6R2</accession>
<evidence type="ECO:0000313" key="9">
    <source>
        <dbReference type="EMBL" id="VWL85075.1"/>
    </source>
</evidence>
<evidence type="ECO:0000256" key="5">
    <source>
        <dbReference type="ARBA" id="ARBA00022741"/>
    </source>
</evidence>
<dbReference type="GO" id="GO:0004340">
    <property type="term" value="F:glucokinase activity"/>
    <property type="evidence" value="ECO:0007669"/>
    <property type="project" value="UniProtKB-EC"/>
</dbReference>
<dbReference type="GO" id="GO:0006096">
    <property type="term" value="P:glycolytic process"/>
    <property type="evidence" value="ECO:0007669"/>
    <property type="project" value="InterPro"/>
</dbReference>
<dbReference type="GO" id="GO:0005524">
    <property type="term" value="F:ATP binding"/>
    <property type="evidence" value="ECO:0007669"/>
    <property type="project" value="UniProtKB-KW"/>
</dbReference>
<keyword evidence="6 9" id="KW-0418">Kinase</keyword>
<dbReference type="Proteomes" id="UP000419017">
    <property type="component" value="Unassembled WGS sequence"/>
</dbReference>
<name>A0A6I8M6R2_9FUSO</name>
<dbReference type="InterPro" id="IPR004654">
    <property type="entry name" value="ROK_glcA"/>
</dbReference>
<keyword evidence="7" id="KW-0067">ATP-binding</keyword>
<dbReference type="EMBL" id="CABWIB010000001">
    <property type="protein sequence ID" value="VWL85075.1"/>
    <property type="molecule type" value="Genomic_DNA"/>
</dbReference>
<dbReference type="NCBIfam" id="TIGR00744">
    <property type="entry name" value="ROK_glcA_fam"/>
    <property type="match status" value="1"/>
</dbReference>
<organism evidence="9 10">
    <name type="scientific">Oceanivirga miroungae</name>
    <dbReference type="NCBI Taxonomy" id="1130046"/>
    <lineage>
        <taxon>Bacteria</taxon>
        <taxon>Fusobacteriati</taxon>
        <taxon>Fusobacteriota</taxon>
        <taxon>Fusobacteriia</taxon>
        <taxon>Fusobacteriales</taxon>
        <taxon>Leptotrichiaceae</taxon>
        <taxon>Oceanivirga</taxon>
    </lineage>
</organism>
<protein>
    <recommendedName>
        <fullName evidence="3">Glucokinase</fullName>
        <ecNumber evidence="2">2.7.1.2</ecNumber>
    </recommendedName>
    <alternativeName>
        <fullName evidence="8">Glucose kinase</fullName>
    </alternativeName>
</protein>
<dbReference type="Pfam" id="PF00480">
    <property type="entry name" value="ROK"/>
    <property type="match status" value="1"/>
</dbReference>
<dbReference type="PANTHER" id="PTHR18964">
    <property type="entry name" value="ROK (REPRESSOR, ORF, KINASE) FAMILY"/>
    <property type="match status" value="1"/>
</dbReference>
<gene>
    <name evidence="9" type="ORF">OMES3154_00357</name>
</gene>